<dbReference type="Gene3D" id="1.10.510.10">
    <property type="entry name" value="Transferase(Phosphotransferase) domain 1"/>
    <property type="match status" value="1"/>
</dbReference>
<dbReference type="InterPro" id="IPR000719">
    <property type="entry name" value="Prot_kinase_dom"/>
</dbReference>
<sequence length="383" mass="43562">MSQDKKYEEKKTSLTAAAAELVQDMDFSIHGHDGSDHNEFGKHRCIPSFSAKEFELGRVLGRGSFSIVYEVTSIDLIESLTYFSDRENLVRTSMKEKCQRRNGDVDNSRYAVKVLNPDLPEEQRNLGREDLANEAFFLRDISHSNIIKMRAISTSSSKSLKFFIVLDRLYGTLEQKIYKWKSKSVGIKSIFTSKKGKNKHLAERLTVAFDIVCALQYLHENNIVYRDLKPDNIGFDVRGDIKLFDFGLAKTLEAKDLVDDTTYKLTGNTGSLLYMAPEVFHNKPYNTKVDIYSFGILYWQICAMESPFPNFTCKMIEDLVLKEGYRPSVMDGWSWGDVMKSCWANDISVRPSAEDLLKSIGELLVEVSGASNFKDRTRSSLGS</sequence>
<gene>
    <name evidence="4" type="ORF">CHYS00102_LOCUS1927</name>
</gene>
<reference evidence="4" key="1">
    <citation type="submission" date="2021-01" db="EMBL/GenBank/DDBJ databases">
        <authorList>
            <person name="Corre E."/>
            <person name="Pelletier E."/>
            <person name="Niang G."/>
            <person name="Scheremetjew M."/>
            <person name="Finn R."/>
            <person name="Kale V."/>
            <person name="Holt S."/>
            <person name="Cochrane G."/>
            <person name="Meng A."/>
            <person name="Brown T."/>
            <person name="Cohen L."/>
        </authorList>
    </citation>
    <scope>NUCLEOTIDE SEQUENCE</scope>
    <source>
        <strain evidence="4">308</strain>
    </source>
</reference>
<feature type="active site" description="Proton acceptor" evidence="1">
    <location>
        <position position="227"/>
    </location>
</feature>
<dbReference type="EMBL" id="HBFR01002836">
    <property type="protein sequence ID" value="CAD8874752.1"/>
    <property type="molecule type" value="Transcribed_RNA"/>
</dbReference>
<feature type="binding site" evidence="2">
    <location>
        <position position="245"/>
    </location>
    <ligand>
        <name>Mg(2+)</name>
        <dbReference type="ChEBI" id="CHEBI:18420"/>
    </ligand>
</feature>
<dbReference type="GO" id="GO:0007165">
    <property type="term" value="P:signal transduction"/>
    <property type="evidence" value="ECO:0007669"/>
    <property type="project" value="TreeGrafter"/>
</dbReference>
<keyword evidence="2" id="KW-0460">Magnesium</keyword>
<protein>
    <recommendedName>
        <fullName evidence="3">Protein kinase domain-containing protein</fullName>
    </recommendedName>
</protein>
<dbReference type="SUPFAM" id="SSF56112">
    <property type="entry name" value="Protein kinase-like (PK-like)"/>
    <property type="match status" value="1"/>
</dbReference>
<dbReference type="Gene3D" id="3.30.200.20">
    <property type="entry name" value="Phosphorylase Kinase, domain 1"/>
    <property type="match status" value="1"/>
</dbReference>
<dbReference type="Pfam" id="PF00069">
    <property type="entry name" value="Pkinase"/>
    <property type="match status" value="1"/>
</dbReference>
<name>A0A7S1B4Q9_9STRA</name>
<dbReference type="InterPro" id="IPR050167">
    <property type="entry name" value="Ser_Thr_protein_kinase"/>
</dbReference>
<dbReference type="SMART" id="SM00220">
    <property type="entry name" value="S_TKc"/>
    <property type="match status" value="1"/>
</dbReference>
<organism evidence="4">
    <name type="scientific">Corethron hystrix</name>
    <dbReference type="NCBI Taxonomy" id="216773"/>
    <lineage>
        <taxon>Eukaryota</taxon>
        <taxon>Sar</taxon>
        <taxon>Stramenopiles</taxon>
        <taxon>Ochrophyta</taxon>
        <taxon>Bacillariophyta</taxon>
        <taxon>Coscinodiscophyceae</taxon>
        <taxon>Corethrophycidae</taxon>
        <taxon>Corethrales</taxon>
        <taxon>Corethraceae</taxon>
        <taxon>Corethron</taxon>
    </lineage>
</organism>
<dbReference type="GO" id="GO:0046872">
    <property type="term" value="F:metal ion binding"/>
    <property type="evidence" value="ECO:0007669"/>
    <property type="project" value="UniProtKB-KW"/>
</dbReference>
<evidence type="ECO:0000256" key="1">
    <source>
        <dbReference type="PIRSR" id="PIRSR000615-1"/>
    </source>
</evidence>
<evidence type="ECO:0000313" key="4">
    <source>
        <dbReference type="EMBL" id="CAD8874752.1"/>
    </source>
</evidence>
<dbReference type="GO" id="GO:0005737">
    <property type="term" value="C:cytoplasm"/>
    <property type="evidence" value="ECO:0007669"/>
    <property type="project" value="TreeGrafter"/>
</dbReference>
<dbReference type="PANTHER" id="PTHR23257">
    <property type="entry name" value="SERINE-THREONINE PROTEIN KINASE"/>
    <property type="match status" value="1"/>
</dbReference>
<dbReference type="AlphaFoldDB" id="A0A7S1B4Q9"/>
<dbReference type="PROSITE" id="PS50011">
    <property type="entry name" value="PROTEIN_KINASE_DOM"/>
    <property type="match status" value="1"/>
</dbReference>
<dbReference type="GO" id="GO:0005524">
    <property type="term" value="F:ATP binding"/>
    <property type="evidence" value="ECO:0007669"/>
    <property type="project" value="InterPro"/>
</dbReference>
<evidence type="ECO:0000259" key="3">
    <source>
        <dbReference type="PROSITE" id="PS50011"/>
    </source>
</evidence>
<dbReference type="InterPro" id="IPR011009">
    <property type="entry name" value="Kinase-like_dom_sf"/>
</dbReference>
<dbReference type="GO" id="GO:0004672">
    <property type="term" value="F:protein kinase activity"/>
    <property type="evidence" value="ECO:0007669"/>
    <property type="project" value="InterPro"/>
</dbReference>
<proteinExistence type="predicted"/>
<keyword evidence="2" id="KW-0479">Metal-binding</keyword>
<feature type="binding site" evidence="2">
    <location>
        <position position="232"/>
    </location>
    <ligand>
        <name>Mg(2+)</name>
        <dbReference type="ChEBI" id="CHEBI:18420"/>
    </ligand>
</feature>
<dbReference type="PANTHER" id="PTHR23257:SF958">
    <property type="entry name" value="SERINE_THREONINE-PROTEIN KINASE WNK4"/>
    <property type="match status" value="1"/>
</dbReference>
<evidence type="ECO:0000256" key="2">
    <source>
        <dbReference type="PIRSR" id="PIRSR000615-3"/>
    </source>
</evidence>
<feature type="domain" description="Protein kinase" evidence="3">
    <location>
        <begin position="54"/>
        <end position="364"/>
    </location>
</feature>
<accession>A0A7S1B4Q9</accession>